<feature type="site" description="Part of a proton relay during catalysis" evidence="12">
    <location>
        <position position="108"/>
    </location>
</feature>
<evidence type="ECO:0000256" key="6">
    <source>
        <dbReference type="ARBA" id="ARBA00022605"/>
    </source>
</evidence>
<feature type="active site" description="Schiff-base intermediate with substrate" evidence="12 14">
    <location>
        <position position="162"/>
    </location>
</feature>
<evidence type="ECO:0000256" key="10">
    <source>
        <dbReference type="ARBA" id="ARBA00023270"/>
    </source>
</evidence>
<dbReference type="NCBIfam" id="TIGR00674">
    <property type="entry name" value="dapA"/>
    <property type="match status" value="1"/>
</dbReference>
<evidence type="ECO:0000256" key="11">
    <source>
        <dbReference type="ARBA" id="ARBA00047836"/>
    </source>
</evidence>
<comment type="caution">
    <text evidence="16">The sequence shown here is derived from an EMBL/GenBank/DDBJ whole genome shotgun (WGS) entry which is preliminary data.</text>
</comment>
<dbReference type="InterPro" id="IPR002220">
    <property type="entry name" value="DapA-like"/>
</dbReference>
<dbReference type="GeneID" id="87597356"/>
<dbReference type="PRINTS" id="PR00146">
    <property type="entry name" value="DHPICSNTHASE"/>
</dbReference>
<feature type="active site" description="Proton donor/acceptor" evidence="12 14">
    <location>
        <position position="134"/>
    </location>
</feature>
<comment type="caution">
    <text evidence="12">Was originally thought to be a dihydrodipicolinate synthase (DHDPS), catalyzing the condensation of (S)-aspartate-beta-semialdehyde [(S)-ASA] and pyruvate to dihydrodipicolinate (DHDP). However, it was shown in E.coli that the product of the enzymatic reaction is not dihydrodipicolinate but in fact (4S)-4-hydroxy-2,3,4,5-tetrahydro-(2S)-dipicolinic acid (HTPA), and that the consecutive dehydration reaction leading to DHDP is not spontaneous but catalyzed by DapB.</text>
</comment>
<dbReference type="PIRSF" id="PIRSF001365">
    <property type="entry name" value="DHDPS"/>
    <property type="match status" value="1"/>
</dbReference>
<dbReference type="GO" id="GO:0008840">
    <property type="term" value="F:4-hydroxy-tetrahydrodipicolinate synthase activity"/>
    <property type="evidence" value="ECO:0007669"/>
    <property type="project" value="UniProtKB-UniRule"/>
</dbReference>
<proteinExistence type="inferred from homology"/>
<comment type="subcellular location">
    <subcellularLocation>
        <location evidence="12">Cytoplasm</location>
    </subcellularLocation>
</comment>
<keyword evidence="7 12" id="KW-0220">Diaminopimelate biosynthesis</keyword>
<gene>
    <name evidence="12" type="primary">dapA</name>
    <name evidence="16" type="ORF">AMD02_10805</name>
</gene>
<dbReference type="GO" id="GO:0005829">
    <property type="term" value="C:cytosol"/>
    <property type="evidence" value="ECO:0007669"/>
    <property type="project" value="TreeGrafter"/>
</dbReference>
<comment type="similarity">
    <text evidence="3 12 13">Belongs to the DapA family.</text>
</comment>
<evidence type="ECO:0000256" key="2">
    <source>
        <dbReference type="ARBA" id="ARBA00005120"/>
    </source>
</evidence>
<evidence type="ECO:0000256" key="12">
    <source>
        <dbReference type="HAMAP-Rule" id="MF_00418"/>
    </source>
</evidence>
<evidence type="ECO:0000256" key="3">
    <source>
        <dbReference type="ARBA" id="ARBA00007592"/>
    </source>
</evidence>
<dbReference type="InterPro" id="IPR020625">
    <property type="entry name" value="Schiff_base-form_aldolases_AS"/>
</dbReference>
<feature type="binding site" evidence="12 15">
    <location>
        <position position="46"/>
    </location>
    <ligand>
        <name>pyruvate</name>
        <dbReference type="ChEBI" id="CHEBI:15361"/>
    </ligand>
</feature>
<dbReference type="GO" id="GO:0009089">
    <property type="term" value="P:lysine biosynthetic process via diaminopimelate"/>
    <property type="evidence" value="ECO:0007669"/>
    <property type="project" value="UniProtKB-UniRule"/>
</dbReference>
<keyword evidence="5 12" id="KW-0963">Cytoplasm</keyword>
<comment type="pathway">
    <text evidence="2 12">Amino-acid biosynthesis; L-lysine biosynthesis via DAP pathway; (S)-tetrahydrodipicolinate from L-aspartate: step 3/4.</text>
</comment>
<dbReference type="RefSeq" id="WP_010897903.1">
    <property type="nucleotide sequence ID" value="NZ_CP040441.1"/>
</dbReference>
<dbReference type="CDD" id="cd00950">
    <property type="entry name" value="DHDPS"/>
    <property type="match status" value="1"/>
</dbReference>
<evidence type="ECO:0000256" key="4">
    <source>
        <dbReference type="ARBA" id="ARBA00012086"/>
    </source>
</evidence>
<comment type="subunit">
    <text evidence="12">Homotetramer; dimer of dimers.</text>
</comment>
<protein>
    <recommendedName>
        <fullName evidence="4 12">4-hydroxy-tetrahydrodipicolinate synthase</fullName>
        <shortName evidence="12">HTPA synthase</shortName>
        <ecNumber evidence="4 12">4.3.3.7</ecNumber>
    </recommendedName>
</protein>
<evidence type="ECO:0000256" key="7">
    <source>
        <dbReference type="ARBA" id="ARBA00022915"/>
    </source>
</evidence>
<keyword evidence="8 12" id="KW-0457">Lysine biosynthesis</keyword>
<dbReference type="PANTHER" id="PTHR12128:SF66">
    <property type="entry name" value="4-HYDROXY-2-OXOGLUTARATE ALDOLASE, MITOCHONDRIAL"/>
    <property type="match status" value="1"/>
</dbReference>
<comment type="function">
    <text evidence="1 12">Catalyzes the condensation of (S)-aspartate-beta-semialdehyde [(S)-ASA] and pyruvate to 4-hydroxy-tetrahydrodipicolinate (HTPA).</text>
</comment>
<comment type="catalytic activity">
    <reaction evidence="11 12">
        <text>L-aspartate 4-semialdehyde + pyruvate = (2S,4S)-4-hydroxy-2,3,4,5-tetrahydrodipicolinate + H2O + H(+)</text>
        <dbReference type="Rhea" id="RHEA:34171"/>
        <dbReference type="ChEBI" id="CHEBI:15361"/>
        <dbReference type="ChEBI" id="CHEBI:15377"/>
        <dbReference type="ChEBI" id="CHEBI:15378"/>
        <dbReference type="ChEBI" id="CHEBI:67139"/>
        <dbReference type="ChEBI" id="CHEBI:537519"/>
        <dbReference type="EC" id="4.3.3.7"/>
    </reaction>
</comment>
<keyword evidence="10 12" id="KW-0704">Schiff base</keyword>
<dbReference type="SMART" id="SM01130">
    <property type="entry name" value="DHDPS"/>
    <property type="match status" value="1"/>
</dbReference>
<dbReference type="SUPFAM" id="SSF51569">
    <property type="entry name" value="Aldolase"/>
    <property type="match status" value="1"/>
</dbReference>
<evidence type="ECO:0000256" key="13">
    <source>
        <dbReference type="PIRNR" id="PIRNR001365"/>
    </source>
</evidence>
<accession>A0A4Y7WPD4</accession>
<evidence type="ECO:0000256" key="9">
    <source>
        <dbReference type="ARBA" id="ARBA00023239"/>
    </source>
</evidence>
<dbReference type="UniPathway" id="UPA00034">
    <property type="reaction ID" value="UER00017"/>
</dbReference>
<dbReference type="PANTHER" id="PTHR12128">
    <property type="entry name" value="DIHYDRODIPICOLINATE SYNTHASE"/>
    <property type="match status" value="1"/>
</dbReference>
<dbReference type="PROSITE" id="PS00665">
    <property type="entry name" value="DHDPS_1"/>
    <property type="match status" value="1"/>
</dbReference>
<reference evidence="16" key="1">
    <citation type="submission" date="2015-08" db="EMBL/GenBank/DDBJ databases">
        <title>Complete DNA Sequence of Pseudomonas syringae pv. actinidiae, the Causal Agent of Kiwifruit Canker Disease.</title>
        <authorList>
            <person name="Rikkerink E.H.A."/>
            <person name="Fineran P.C."/>
        </authorList>
    </citation>
    <scope>NUCLEOTIDE SEQUENCE</scope>
    <source>
        <strain evidence="16">DSM 13666</strain>
    </source>
</reference>
<dbReference type="AlphaFoldDB" id="A0A0M0KKF8"/>
<dbReference type="SMR" id="A0A0M0KKF8"/>
<dbReference type="InterPro" id="IPR005263">
    <property type="entry name" value="DapA"/>
</dbReference>
<dbReference type="EMBL" id="LILD01000001">
    <property type="protein sequence ID" value="KOO39275.1"/>
    <property type="molecule type" value="Genomic_DNA"/>
</dbReference>
<feature type="site" description="Part of a proton relay during catalysis" evidence="12">
    <location>
        <position position="45"/>
    </location>
</feature>
<evidence type="ECO:0000313" key="16">
    <source>
        <dbReference type="EMBL" id="KOO39275.1"/>
    </source>
</evidence>
<name>A0A0M0KKF8_ALKHA</name>
<evidence type="ECO:0000256" key="15">
    <source>
        <dbReference type="PIRSR" id="PIRSR001365-2"/>
    </source>
</evidence>
<dbReference type="Gene3D" id="3.20.20.70">
    <property type="entry name" value="Aldolase class I"/>
    <property type="match status" value="1"/>
</dbReference>
<keyword evidence="9 12" id="KW-0456">Lyase</keyword>
<dbReference type="HAMAP" id="MF_00418">
    <property type="entry name" value="DapA"/>
    <property type="match status" value="1"/>
</dbReference>
<dbReference type="PATRIC" id="fig|136160.3.peg.2563"/>
<keyword evidence="6 12" id="KW-0028">Amino-acid biosynthesis</keyword>
<dbReference type="InterPro" id="IPR013785">
    <property type="entry name" value="Aldolase_TIM"/>
</dbReference>
<dbReference type="GO" id="GO:0019877">
    <property type="term" value="P:diaminopimelate biosynthetic process"/>
    <property type="evidence" value="ECO:0007669"/>
    <property type="project" value="UniProtKB-UniRule"/>
</dbReference>
<dbReference type="OMA" id="GMDACVP"/>
<feature type="binding site" evidence="12 15">
    <location>
        <position position="204"/>
    </location>
    <ligand>
        <name>pyruvate</name>
        <dbReference type="ChEBI" id="CHEBI:15361"/>
    </ligand>
</feature>
<accession>A0A0M0KKF8</accession>
<dbReference type="InterPro" id="IPR020624">
    <property type="entry name" value="Schiff_base-form_aldolases_CS"/>
</dbReference>
<organism evidence="16">
    <name type="scientific">Halalkalibacterium halodurans</name>
    <name type="common">Bacillus halodurans</name>
    <dbReference type="NCBI Taxonomy" id="86665"/>
    <lineage>
        <taxon>Bacteria</taxon>
        <taxon>Bacillati</taxon>
        <taxon>Bacillota</taxon>
        <taxon>Bacilli</taxon>
        <taxon>Bacillales</taxon>
        <taxon>Bacillaceae</taxon>
        <taxon>Halalkalibacterium (ex Joshi et al. 2022)</taxon>
    </lineage>
</organism>
<evidence type="ECO:0000256" key="8">
    <source>
        <dbReference type="ARBA" id="ARBA00023154"/>
    </source>
</evidence>
<evidence type="ECO:0000256" key="1">
    <source>
        <dbReference type="ARBA" id="ARBA00003294"/>
    </source>
</evidence>
<sequence>MNIGRIVTAMVTPFNEQDQVNLEATCQLVNELIANGSDALVVGGTTGESPTLTTDEKMALFHTVVEAAGGRVPVIAGTGSNNTRASIELSKKVEDLGVDGIMLVTPYYNKPSQEGLFQHFKAISESTSLPIMLYNIPGRSGVNLDAETTLRLAELRNIVSIKEASGNLDQIAEIIEHSPADFSVYSGDDSLTLPLLSIGGTGVVSVASHIIGNEMQEMVQLFLSGQVERAAAIHRKLLPLMKTLFMTPNPTAVKAALELKGLPVGHVRLPLVPLTAEEQRQLELAINPQFNMFVS</sequence>
<dbReference type="EC" id="4.3.3.7" evidence="4 12"/>
<evidence type="ECO:0000256" key="5">
    <source>
        <dbReference type="ARBA" id="ARBA00022490"/>
    </source>
</evidence>
<dbReference type="PROSITE" id="PS00666">
    <property type="entry name" value="DHDPS_2"/>
    <property type="match status" value="1"/>
</dbReference>
<dbReference type="Pfam" id="PF00701">
    <property type="entry name" value="DHDPS"/>
    <property type="match status" value="1"/>
</dbReference>
<evidence type="ECO:0000256" key="14">
    <source>
        <dbReference type="PIRSR" id="PIRSR001365-1"/>
    </source>
</evidence>